<organism evidence="1 2">
    <name type="scientific">Gossypium trilobum</name>
    <dbReference type="NCBI Taxonomy" id="34281"/>
    <lineage>
        <taxon>Eukaryota</taxon>
        <taxon>Viridiplantae</taxon>
        <taxon>Streptophyta</taxon>
        <taxon>Embryophyta</taxon>
        <taxon>Tracheophyta</taxon>
        <taxon>Spermatophyta</taxon>
        <taxon>Magnoliopsida</taxon>
        <taxon>eudicotyledons</taxon>
        <taxon>Gunneridae</taxon>
        <taxon>Pentapetalae</taxon>
        <taxon>rosids</taxon>
        <taxon>malvids</taxon>
        <taxon>Malvales</taxon>
        <taxon>Malvaceae</taxon>
        <taxon>Malvoideae</taxon>
        <taxon>Gossypium</taxon>
    </lineage>
</organism>
<evidence type="ECO:0000313" key="2">
    <source>
        <dbReference type="Proteomes" id="UP000593568"/>
    </source>
</evidence>
<reference evidence="1 2" key="1">
    <citation type="journal article" date="2019" name="Genome Biol. Evol.">
        <title>Insights into the evolution of the New World diploid cottons (Gossypium, subgenus Houzingenia) based on genome sequencing.</title>
        <authorList>
            <person name="Grover C.E."/>
            <person name="Arick M.A. 2nd"/>
            <person name="Thrash A."/>
            <person name="Conover J.L."/>
            <person name="Sanders W.S."/>
            <person name="Peterson D.G."/>
            <person name="Frelichowski J.E."/>
            <person name="Scheffler J.A."/>
            <person name="Scheffler B.E."/>
            <person name="Wendel J.F."/>
        </authorList>
    </citation>
    <scope>NUCLEOTIDE SEQUENCE [LARGE SCALE GENOMIC DNA]</scope>
    <source>
        <strain evidence="1">8</strain>
        <tissue evidence="1">Leaf</tissue>
    </source>
</reference>
<keyword evidence="2" id="KW-1185">Reference proteome</keyword>
<protein>
    <submittedName>
        <fullName evidence="1">Uncharacterized protein</fullName>
    </submittedName>
</protein>
<gene>
    <name evidence="1" type="ORF">Gotri_026228</name>
</gene>
<dbReference type="AlphaFoldDB" id="A0A7J9FK18"/>
<dbReference type="EMBL" id="JABEZW010216773">
    <property type="protein sequence ID" value="MBA0784895.1"/>
    <property type="molecule type" value="Genomic_DNA"/>
</dbReference>
<evidence type="ECO:0000313" key="1">
    <source>
        <dbReference type="EMBL" id="MBA0784895.1"/>
    </source>
</evidence>
<dbReference type="Proteomes" id="UP000593568">
    <property type="component" value="Unassembled WGS sequence"/>
</dbReference>
<name>A0A7J9FK18_9ROSI</name>
<proteinExistence type="predicted"/>
<sequence length="48" mass="5508">MSISGNKSIVMRQVFAEDLDNELLMIKEAILSDLIKLLKRQGIDFEKN</sequence>
<comment type="caution">
    <text evidence="1">The sequence shown here is derived from an EMBL/GenBank/DDBJ whole genome shotgun (WGS) entry which is preliminary data.</text>
</comment>
<accession>A0A7J9FK18</accession>